<dbReference type="EnsemblMetazoa" id="BGLB024337-RA">
    <property type="protein sequence ID" value="BGLB024337-PA"/>
    <property type="gene ID" value="BGLB024337"/>
</dbReference>
<dbReference type="KEGG" id="bgt:106073859"/>
<comment type="similarity">
    <text evidence="2">Belongs to the TMEM168 family.</text>
</comment>
<feature type="transmembrane region" description="Helical" evidence="9">
    <location>
        <begin position="21"/>
        <end position="42"/>
    </location>
</feature>
<dbReference type="InterPro" id="IPR029713">
    <property type="entry name" value="TMEM168"/>
</dbReference>
<keyword evidence="7" id="KW-0325">Glycoprotein</keyword>
<keyword evidence="6 9" id="KW-0472">Membrane</keyword>
<feature type="transmembrane region" description="Helical" evidence="9">
    <location>
        <begin position="180"/>
        <end position="206"/>
    </location>
</feature>
<dbReference type="RefSeq" id="XP_013089967.2">
    <property type="nucleotide sequence ID" value="XM_013234513.2"/>
</dbReference>
<evidence type="ECO:0000256" key="8">
    <source>
        <dbReference type="ARBA" id="ARBA00023242"/>
    </source>
</evidence>
<dbReference type="PANTHER" id="PTHR14437">
    <property type="entry name" value="TRANSMEMBRANE PROTEIN 168"/>
    <property type="match status" value="1"/>
</dbReference>
<reference evidence="10" key="1">
    <citation type="submission" date="2020-05" db="UniProtKB">
        <authorList>
            <consortium name="EnsemblMetazoa"/>
        </authorList>
    </citation>
    <scope>IDENTIFICATION</scope>
    <source>
        <strain evidence="10">BB02</strain>
    </source>
</reference>
<comment type="subcellular location">
    <subcellularLocation>
        <location evidence="1">Nucleus membrane</location>
        <topology evidence="1">Multi-pass membrane protein</topology>
    </subcellularLocation>
</comment>
<feature type="transmembrane region" description="Helical" evidence="9">
    <location>
        <begin position="113"/>
        <end position="130"/>
    </location>
</feature>
<evidence type="ECO:0000256" key="1">
    <source>
        <dbReference type="ARBA" id="ARBA00004232"/>
    </source>
</evidence>
<evidence type="ECO:0000313" key="11">
    <source>
        <dbReference type="Proteomes" id="UP000076420"/>
    </source>
</evidence>
<dbReference type="VEuPathDB" id="VectorBase:BGLB024337"/>
<feature type="transmembrane region" description="Helical" evidence="9">
    <location>
        <begin position="286"/>
        <end position="307"/>
    </location>
</feature>
<evidence type="ECO:0000256" key="6">
    <source>
        <dbReference type="ARBA" id="ARBA00023136"/>
    </source>
</evidence>
<evidence type="ECO:0000256" key="3">
    <source>
        <dbReference type="ARBA" id="ARBA00014572"/>
    </source>
</evidence>
<dbReference type="PANTHER" id="PTHR14437:SF2">
    <property type="entry name" value="TRANSMEMBRANE PROTEIN 168"/>
    <property type="match status" value="1"/>
</dbReference>
<keyword evidence="5 9" id="KW-1133">Transmembrane helix</keyword>
<feature type="transmembrane region" description="Helical" evidence="9">
    <location>
        <begin position="54"/>
        <end position="74"/>
    </location>
</feature>
<evidence type="ECO:0000256" key="5">
    <source>
        <dbReference type="ARBA" id="ARBA00022989"/>
    </source>
</evidence>
<evidence type="ECO:0000256" key="2">
    <source>
        <dbReference type="ARBA" id="ARBA00007329"/>
    </source>
</evidence>
<evidence type="ECO:0000256" key="4">
    <source>
        <dbReference type="ARBA" id="ARBA00022692"/>
    </source>
</evidence>
<dbReference type="GO" id="GO:0031965">
    <property type="term" value="C:nuclear membrane"/>
    <property type="evidence" value="ECO:0007669"/>
    <property type="project" value="UniProtKB-SubCell"/>
</dbReference>
<dbReference type="VEuPathDB" id="VectorBase:BGLAX_049622"/>
<dbReference type="Proteomes" id="UP000076420">
    <property type="component" value="Unassembled WGS sequence"/>
</dbReference>
<accession>A0A2C9KWM6</accession>
<proteinExistence type="inferred from homology"/>
<feature type="transmembrane region" description="Helical" evidence="9">
    <location>
        <begin position="218"/>
        <end position="239"/>
    </location>
</feature>
<keyword evidence="4 9" id="KW-0812">Transmembrane</keyword>
<evidence type="ECO:0000256" key="9">
    <source>
        <dbReference type="SAM" id="Phobius"/>
    </source>
</evidence>
<dbReference type="AlphaFoldDB" id="A0A2C9KWM6"/>
<feature type="transmembrane region" description="Helical" evidence="9">
    <location>
        <begin position="86"/>
        <end position="107"/>
    </location>
</feature>
<name>A0A2C9KWM6_BIOGL</name>
<feature type="transmembrane region" description="Helical" evidence="9">
    <location>
        <begin position="313"/>
        <end position="336"/>
    </location>
</feature>
<evidence type="ECO:0000313" key="10">
    <source>
        <dbReference type="EnsemblMetazoa" id="BGLB024337-PA"/>
    </source>
</evidence>
<sequence length="718" mass="81913">MNLKLLRQFIIKRKKFYKITLRSGILNQLKYFLVHLIANVMAGIKDAKARMTIQYVRFIPDFILVVALGLGLYIQWSMTDNFTVSLIAILGAFVFAISCALQYYFALNDLGKALFHIWIGCLLGIIAFTNTAELQYLTMEEVMEAMFLTSMALGWCWNILERSLKLEPAEPRLLTISEGLESLGLIIASLATGVDSLALSLYTLAYIFHISAMRLKSFMGFISFICFICIGIFLFFPALAVKPNIYALTCFVGRHAFQPVIDFYFCGLSMIDRWRSYFDKPRIVRYLYVILMFILEIVLAVVVGQGTSRHKEWYIVFPIYIALAVVWLMFHLMFFLTCWKLNGKITECNATSDERRSFNRIMSAKGLRHFGLVSQRIICVSLATTLIVFCVGFETLTPYTIALVFLVLPIEAAILSLFWELGDNLGGTCTGYAIISPVTSLRNSSRSGPQLLTSSDVQDIGVRGATTLSLLQQLFMYHMIQNFGCDYSSSGLEIETLQNKLKSFFDRRTNDGPRFDTYVLYYSGDAYENGDWALADQKNFSLSMLLSLWNEKDQNSGSRLILILDTAHSFKWAQEITSVKNSFVAVQTCRYISRPETAETGEKCTIGSFTKAYVHFNNGQEVDIDWISRSRPLRAIYKVSYNWSSFSFLLPTKEDVESYWRLNFPSVMKPLMKVLNLPRMGSPCCCCRCCLHWLRWVQLRWLPPGQLDTGHGFQLLNS</sequence>
<protein>
    <recommendedName>
        <fullName evidence="3">Transmembrane protein 168</fullName>
    </recommendedName>
</protein>
<organism evidence="10 11">
    <name type="scientific">Biomphalaria glabrata</name>
    <name type="common">Bloodfluke planorb</name>
    <name type="synonym">Freshwater snail</name>
    <dbReference type="NCBI Taxonomy" id="6526"/>
    <lineage>
        <taxon>Eukaryota</taxon>
        <taxon>Metazoa</taxon>
        <taxon>Spiralia</taxon>
        <taxon>Lophotrochozoa</taxon>
        <taxon>Mollusca</taxon>
        <taxon>Gastropoda</taxon>
        <taxon>Heterobranchia</taxon>
        <taxon>Euthyneura</taxon>
        <taxon>Panpulmonata</taxon>
        <taxon>Hygrophila</taxon>
        <taxon>Lymnaeoidea</taxon>
        <taxon>Planorbidae</taxon>
        <taxon>Biomphalaria</taxon>
    </lineage>
</organism>
<evidence type="ECO:0000256" key="7">
    <source>
        <dbReference type="ARBA" id="ARBA00023180"/>
    </source>
</evidence>
<keyword evidence="8" id="KW-0539">Nucleus</keyword>
<dbReference type="CDD" id="cd21494">
    <property type="entry name" value="TMEM168"/>
    <property type="match status" value="1"/>
</dbReference>
<dbReference type="OrthoDB" id="5967342at2759"/>
<gene>
    <name evidence="10" type="primary">106073859</name>
</gene>